<keyword evidence="1" id="KW-0812">Transmembrane</keyword>
<dbReference type="Proteomes" id="UP000271098">
    <property type="component" value="Unassembled WGS sequence"/>
</dbReference>
<reference evidence="3 4" key="2">
    <citation type="submission" date="2018-11" db="EMBL/GenBank/DDBJ databases">
        <authorList>
            <consortium name="Pathogen Informatics"/>
        </authorList>
    </citation>
    <scope>NUCLEOTIDE SEQUENCE [LARGE SCALE GENOMIC DNA]</scope>
</reference>
<sequence length="157" mass="17671">MNIPGQEIEWGRGPEIFHVLTYALLEASRTELFDQLKNLNGLLLTKTFLVGERMSLADISVAMDLLPAYQYVLDEKARTPLVNLNRWFKTIINQPAVKEVLGELQFASEVAKFDSKSISCYAFSCIYAMQKRILTRGCLCVCVCMCVCVCVCVCMPV</sequence>
<dbReference type="SUPFAM" id="SSF47616">
    <property type="entry name" value="GST C-terminal domain-like"/>
    <property type="match status" value="1"/>
</dbReference>
<reference evidence="5" key="1">
    <citation type="submission" date="2016-06" db="UniProtKB">
        <authorList>
            <consortium name="WormBaseParasite"/>
        </authorList>
    </citation>
    <scope>IDENTIFICATION</scope>
</reference>
<dbReference type="InterPro" id="IPR004046">
    <property type="entry name" value="GST_C"/>
</dbReference>
<dbReference type="InterPro" id="IPR050802">
    <property type="entry name" value="EF-GSTs"/>
</dbReference>
<dbReference type="CDD" id="cd03181">
    <property type="entry name" value="GST_C_EF1Bgamma_like"/>
    <property type="match status" value="1"/>
</dbReference>
<evidence type="ECO:0000259" key="2">
    <source>
        <dbReference type="PROSITE" id="PS50405"/>
    </source>
</evidence>
<accession>A0A183ELU2</accession>
<dbReference type="InterPro" id="IPR010987">
    <property type="entry name" value="Glutathione-S-Trfase_C-like"/>
</dbReference>
<evidence type="ECO:0000313" key="5">
    <source>
        <dbReference type="WBParaSite" id="GPUH_0002196001-mRNA-1"/>
    </source>
</evidence>
<dbReference type="InterPro" id="IPR036282">
    <property type="entry name" value="Glutathione-S-Trfase_C_sf"/>
</dbReference>
<organism evidence="5">
    <name type="scientific">Gongylonema pulchrum</name>
    <dbReference type="NCBI Taxonomy" id="637853"/>
    <lineage>
        <taxon>Eukaryota</taxon>
        <taxon>Metazoa</taxon>
        <taxon>Ecdysozoa</taxon>
        <taxon>Nematoda</taxon>
        <taxon>Chromadorea</taxon>
        <taxon>Rhabditida</taxon>
        <taxon>Spirurina</taxon>
        <taxon>Spiruromorpha</taxon>
        <taxon>Spiruroidea</taxon>
        <taxon>Gongylonematidae</taxon>
        <taxon>Gongylonema</taxon>
    </lineage>
</organism>
<keyword evidence="1" id="KW-0472">Membrane</keyword>
<dbReference type="OrthoDB" id="249703at2759"/>
<evidence type="ECO:0000313" key="3">
    <source>
        <dbReference type="EMBL" id="VDN39202.1"/>
    </source>
</evidence>
<dbReference type="GO" id="GO:0005737">
    <property type="term" value="C:cytoplasm"/>
    <property type="evidence" value="ECO:0007669"/>
    <property type="project" value="TreeGrafter"/>
</dbReference>
<evidence type="ECO:0000256" key="1">
    <source>
        <dbReference type="SAM" id="Phobius"/>
    </source>
</evidence>
<feature type="transmembrane region" description="Helical" evidence="1">
    <location>
        <begin position="133"/>
        <end position="155"/>
    </location>
</feature>
<keyword evidence="1" id="KW-1133">Transmembrane helix</keyword>
<dbReference type="GO" id="GO:0005634">
    <property type="term" value="C:nucleus"/>
    <property type="evidence" value="ECO:0007669"/>
    <property type="project" value="TreeGrafter"/>
</dbReference>
<dbReference type="AlphaFoldDB" id="A0A183ELU2"/>
<dbReference type="WBParaSite" id="GPUH_0002196001-mRNA-1">
    <property type="protein sequence ID" value="GPUH_0002196001-mRNA-1"/>
    <property type="gene ID" value="GPUH_0002196001"/>
</dbReference>
<dbReference type="GO" id="GO:0006414">
    <property type="term" value="P:translational elongation"/>
    <property type="evidence" value="ECO:0007669"/>
    <property type="project" value="TreeGrafter"/>
</dbReference>
<feature type="domain" description="GST C-terminal" evidence="2">
    <location>
        <begin position="1"/>
        <end position="113"/>
    </location>
</feature>
<protein>
    <submittedName>
        <fullName evidence="5">GST C-terminal domain-containing protein</fullName>
    </submittedName>
</protein>
<evidence type="ECO:0000313" key="4">
    <source>
        <dbReference type="Proteomes" id="UP000271098"/>
    </source>
</evidence>
<dbReference type="PANTHER" id="PTHR43986">
    <property type="entry name" value="ELONGATION FACTOR 1-GAMMA"/>
    <property type="match status" value="1"/>
</dbReference>
<dbReference type="PROSITE" id="PS50405">
    <property type="entry name" value="GST_CTER"/>
    <property type="match status" value="1"/>
</dbReference>
<dbReference type="Pfam" id="PF00043">
    <property type="entry name" value="GST_C"/>
    <property type="match status" value="1"/>
</dbReference>
<name>A0A183ELU2_9BILA</name>
<dbReference type="PANTHER" id="PTHR43986:SF1">
    <property type="entry name" value="ELONGATION FACTOR 1-GAMMA"/>
    <property type="match status" value="1"/>
</dbReference>
<gene>
    <name evidence="3" type="ORF">GPUH_LOCUS21933</name>
</gene>
<dbReference type="Gene3D" id="1.20.1050.10">
    <property type="match status" value="1"/>
</dbReference>
<dbReference type="EMBL" id="UYRT01093838">
    <property type="protein sequence ID" value="VDN39202.1"/>
    <property type="molecule type" value="Genomic_DNA"/>
</dbReference>
<proteinExistence type="predicted"/>
<keyword evidence="4" id="KW-1185">Reference proteome</keyword>